<protein>
    <submittedName>
        <fullName evidence="5">3-ketoacyl-ACP reductase</fullName>
        <ecNumber evidence="5">1.1.1.100</ecNumber>
    </submittedName>
</protein>
<evidence type="ECO:0000256" key="3">
    <source>
        <dbReference type="RuleBase" id="RU000363"/>
    </source>
</evidence>
<dbReference type="PANTHER" id="PTHR42879:SF2">
    <property type="entry name" value="3-OXOACYL-[ACYL-CARRIER-PROTEIN] REDUCTASE FABG"/>
    <property type="match status" value="1"/>
</dbReference>
<dbReference type="SUPFAM" id="SSF51735">
    <property type="entry name" value="NAD(P)-binding Rossmann-fold domains"/>
    <property type="match status" value="1"/>
</dbReference>
<comment type="similarity">
    <text evidence="1 3">Belongs to the short-chain dehydrogenases/reductases (SDR) family.</text>
</comment>
<dbReference type="InterPro" id="IPR050259">
    <property type="entry name" value="SDR"/>
</dbReference>
<comment type="caution">
    <text evidence="5">The sequence shown here is derived from an EMBL/GenBank/DDBJ whole genome shotgun (WGS) entry which is preliminary data.</text>
</comment>
<dbReference type="FunFam" id="3.40.50.720:FF:000173">
    <property type="entry name" value="3-oxoacyl-[acyl-carrier protein] reductase"/>
    <property type="match status" value="1"/>
</dbReference>
<dbReference type="PANTHER" id="PTHR42879">
    <property type="entry name" value="3-OXOACYL-(ACYL-CARRIER-PROTEIN) REDUCTASE"/>
    <property type="match status" value="1"/>
</dbReference>
<dbReference type="STRING" id="1122185.N792_11215"/>
<feature type="domain" description="Ketoreductase" evidence="4">
    <location>
        <begin position="12"/>
        <end position="196"/>
    </location>
</feature>
<accession>A0A0A0EK07</accession>
<dbReference type="InterPro" id="IPR002347">
    <property type="entry name" value="SDR_fam"/>
</dbReference>
<name>A0A0A0EK07_9GAMM</name>
<dbReference type="SMART" id="SM00822">
    <property type="entry name" value="PKS_KR"/>
    <property type="match status" value="1"/>
</dbReference>
<dbReference type="Pfam" id="PF00106">
    <property type="entry name" value="adh_short"/>
    <property type="match status" value="1"/>
</dbReference>
<dbReference type="PRINTS" id="PR00080">
    <property type="entry name" value="SDRFAMILY"/>
</dbReference>
<dbReference type="eggNOG" id="COG1028">
    <property type="taxonomic scope" value="Bacteria"/>
</dbReference>
<dbReference type="NCBIfam" id="NF009466">
    <property type="entry name" value="PRK12826.1-2"/>
    <property type="match status" value="1"/>
</dbReference>
<dbReference type="NCBIfam" id="NF004200">
    <property type="entry name" value="PRK05653.1-5"/>
    <property type="match status" value="1"/>
</dbReference>
<dbReference type="InterPro" id="IPR036291">
    <property type="entry name" value="NAD(P)-bd_dom_sf"/>
</dbReference>
<evidence type="ECO:0000256" key="1">
    <source>
        <dbReference type="ARBA" id="ARBA00006484"/>
    </source>
</evidence>
<dbReference type="AlphaFoldDB" id="A0A0A0EK07"/>
<evidence type="ECO:0000313" key="5">
    <source>
        <dbReference type="EMBL" id="KGM51306.1"/>
    </source>
</evidence>
<dbReference type="GO" id="GO:0004316">
    <property type="term" value="F:3-oxoacyl-[acyl-carrier-protein] reductase (NADPH) activity"/>
    <property type="evidence" value="ECO:0007669"/>
    <property type="project" value="UniProtKB-EC"/>
</dbReference>
<sequence>MSPPTAQPTPMRRALVTGGSGDIGGAICRQLADDGLHVIVHANGNPQRAQEVVAVIHHEGGSAEAVAFDVADGASTGAAIARLLEDGPIQVVVNNAGIHDDAPMAGMDEAQWRRVIDVSVHGFFNVTQPLLLPMARTRWGRIVSVSSVAAVLGNRGQTNYAAAKAALHGASKSLAREMASRGISVNVVAPGVIEGRMAGEAFPAETIRQLVPAARAGRPQEVAALVGFLCSDAAGYINGQVIGINGGMG</sequence>
<reference evidence="5 6" key="1">
    <citation type="submission" date="2013-08" db="EMBL/GenBank/DDBJ databases">
        <title>Genome sequencing of Lysobacter.</title>
        <authorList>
            <person name="Zhang S."/>
            <person name="Wang G."/>
        </authorList>
    </citation>
    <scope>NUCLEOTIDE SEQUENCE [LARGE SCALE GENOMIC DNA]</scope>
    <source>
        <strain evidence="5 6">Ko07</strain>
    </source>
</reference>
<evidence type="ECO:0000259" key="4">
    <source>
        <dbReference type="SMART" id="SM00822"/>
    </source>
</evidence>
<organism evidence="5 6">
    <name type="scientific">Lysobacter concretionis Ko07 = DSM 16239</name>
    <dbReference type="NCBI Taxonomy" id="1122185"/>
    <lineage>
        <taxon>Bacteria</taxon>
        <taxon>Pseudomonadati</taxon>
        <taxon>Pseudomonadota</taxon>
        <taxon>Gammaproteobacteria</taxon>
        <taxon>Lysobacterales</taxon>
        <taxon>Lysobacteraceae</taxon>
        <taxon>Novilysobacter</taxon>
    </lineage>
</organism>
<proteinExistence type="inferred from homology"/>
<evidence type="ECO:0000313" key="6">
    <source>
        <dbReference type="Proteomes" id="UP000030017"/>
    </source>
</evidence>
<dbReference type="InterPro" id="IPR057326">
    <property type="entry name" value="KR_dom"/>
</dbReference>
<dbReference type="PRINTS" id="PR00081">
    <property type="entry name" value="GDHRDH"/>
</dbReference>
<dbReference type="OrthoDB" id="9804774at2"/>
<dbReference type="Proteomes" id="UP000030017">
    <property type="component" value="Unassembled WGS sequence"/>
</dbReference>
<keyword evidence="2 5" id="KW-0560">Oxidoreductase</keyword>
<gene>
    <name evidence="5" type="primary">fabG</name>
    <name evidence="5" type="ORF">N792_11215</name>
</gene>
<dbReference type="Gene3D" id="3.40.50.720">
    <property type="entry name" value="NAD(P)-binding Rossmann-like Domain"/>
    <property type="match status" value="1"/>
</dbReference>
<evidence type="ECO:0000256" key="2">
    <source>
        <dbReference type="ARBA" id="ARBA00023002"/>
    </source>
</evidence>
<dbReference type="EC" id="1.1.1.100" evidence="5"/>
<keyword evidence="6" id="KW-1185">Reference proteome</keyword>
<dbReference type="EMBL" id="AVPS01000007">
    <property type="protein sequence ID" value="KGM51306.1"/>
    <property type="molecule type" value="Genomic_DNA"/>
</dbReference>